<reference evidence="3" key="1">
    <citation type="submission" date="2018-07" db="EMBL/GenBank/DDBJ databases">
        <authorList>
            <person name="Liu B.-T."/>
            <person name="Du Z."/>
        </authorList>
    </citation>
    <scope>NUCLEOTIDE SEQUENCE [LARGE SCALE GENOMIC DNA]</scope>
    <source>
        <strain evidence="3">XYN52</strain>
    </source>
</reference>
<comment type="caution">
    <text evidence="2">The sequence shown here is derived from an EMBL/GenBank/DDBJ whole genome shotgun (WGS) entry which is preliminary data.</text>
</comment>
<dbReference type="Gene3D" id="1.10.10.10">
    <property type="entry name" value="Winged helix-like DNA-binding domain superfamily/Winged helix DNA-binding domain"/>
    <property type="match status" value="1"/>
</dbReference>
<evidence type="ECO:0000259" key="1">
    <source>
        <dbReference type="SMART" id="SM00421"/>
    </source>
</evidence>
<dbReference type="Proteomes" id="UP000253759">
    <property type="component" value="Unassembled WGS sequence"/>
</dbReference>
<dbReference type="EMBL" id="QQNH01000028">
    <property type="protein sequence ID" value="RDE07938.1"/>
    <property type="molecule type" value="Genomic_DNA"/>
</dbReference>
<dbReference type="GO" id="GO:0003677">
    <property type="term" value="F:DNA binding"/>
    <property type="evidence" value="ECO:0007669"/>
    <property type="project" value="InterPro"/>
</dbReference>
<accession>A0A369W055</accession>
<organism evidence="2 3">
    <name type="scientific">Pelagibacterium lacus</name>
    <dbReference type="NCBI Taxonomy" id="2282655"/>
    <lineage>
        <taxon>Bacteria</taxon>
        <taxon>Pseudomonadati</taxon>
        <taxon>Pseudomonadota</taxon>
        <taxon>Alphaproteobacteria</taxon>
        <taxon>Hyphomicrobiales</taxon>
        <taxon>Devosiaceae</taxon>
        <taxon>Pelagibacterium</taxon>
    </lineage>
</organism>
<dbReference type="Pfam" id="PF00196">
    <property type="entry name" value="GerE"/>
    <property type="match status" value="1"/>
</dbReference>
<feature type="domain" description="HTH luxR-type" evidence="1">
    <location>
        <begin position="300"/>
        <end position="357"/>
    </location>
</feature>
<sequence length="365" mass="40175">MDYGLAKDDELIDVIYGAMLGETTWQDFLERLSDNTPYGRTVMFSHNMNQADDYLAMAARFEAGQLESYAAHYIDQNPWSDSCAVRKVGLGVISDEIVPVEEMVGTEFYEDWMVPNDVAASVGVTIDKSGTCPLIISTVTSRDDPDANKVFSDQMSRIAPHLNRAARFYRQGAGKWAGFALGASLFDAVNIGVVILGEDGRVKTISATGQQMAGRGIRINPLGQLELRDESAHAVLKAMLKRVYDGPKSYNLFSGDLKLTLLRVEKDRVSLYFEGPTVVILMERHGRGHDLADLERFAEVFSLTAAEQRALSGIVAGQSILEIAEAASVSRETIRSQLKRLYAKTGVSGQADLVRLVHDPIYRQG</sequence>
<dbReference type="AlphaFoldDB" id="A0A369W055"/>
<protein>
    <submittedName>
        <fullName evidence="2">LuxR family transcriptional regulator</fullName>
    </submittedName>
</protein>
<dbReference type="InterPro" id="IPR036388">
    <property type="entry name" value="WH-like_DNA-bd_sf"/>
</dbReference>
<dbReference type="SMART" id="SM00421">
    <property type="entry name" value="HTH_LUXR"/>
    <property type="match status" value="1"/>
</dbReference>
<evidence type="ECO:0000313" key="3">
    <source>
        <dbReference type="Proteomes" id="UP000253759"/>
    </source>
</evidence>
<dbReference type="InterPro" id="IPR016032">
    <property type="entry name" value="Sig_transdc_resp-reg_C-effctor"/>
</dbReference>
<dbReference type="OrthoDB" id="4457864at2"/>
<dbReference type="SUPFAM" id="SSF46894">
    <property type="entry name" value="C-terminal effector domain of the bipartite response regulators"/>
    <property type="match status" value="1"/>
</dbReference>
<proteinExistence type="predicted"/>
<evidence type="ECO:0000313" key="2">
    <source>
        <dbReference type="EMBL" id="RDE07938.1"/>
    </source>
</evidence>
<dbReference type="GO" id="GO:0006355">
    <property type="term" value="P:regulation of DNA-templated transcription"/>
    <property type="evidence" value="ECO:0007669"/>
    <property type="project" value="InterPro"/>
</dbReference>
<gene>
    <name evidence="2" type="ORF">DVH29_14130</name>
</gene>
<name>A0A369W055_9HYPH</name>
<keyword evidence="3" id="KW-1185">Reference proteome</keyword>
<dbReference type="InterPro" id="IPR000792">
    <property type="entry name" value="Tscrpt_reg_LuxR_C"/>
</dbReference>
<dbReference type="RefSeq" id="WP_114646841.1">
    <property type="nucleotide sequence ID" value="NZ_QQNH01000028.1"/>
</dbReference>